<gene>
    <name evidence="5" type="primary">hypA</name>
    <name evidence="6" type="ORF">SAMN06265355_103198</name>
</gene>
<dbReference type="PROSITE" id="PS01249">
    <property type="entry name" value="HYPA"/>
    <property type="match status" value="1"/>
</dbReference>
<dbReference type="RefSeq" id="WP_089311275.1">
    <property type="nucleotide sequence ID" value="NZ_FZNP01000003.1"/>
</dbReference>
<organism evidence="6 7">
    <name type="scientific">Actinomadura mexicana</name>
    <dbReference type="NCBI Taxonomy" id="134959"/>
    <lineage>
        <taxon>Bacteria</taxon>
        <taxon>Bacillati</taxon>
        <taxon>Actinomycetota</taxon>
        <taxon>Actinomycetes</taxon>
        <taxon>Streptosporangiales</taxon>
        <taxon>Thermomonosporaceae</taxon>
        <taxon>Actinomadura</taxon>
    </lineage>
</organism>
<comment type="similarity">
    <text evidence="1 5">Belongs to the HypA/HybF family.</text>
</comment>
<comment type="function">
    <text evidence="5">Involved in the maturation of [NiFe] hydrogenases. Required for nickel insertion into the metal center of the hydrogenase.</text>
</comment>
<keyword evidence="7" id="KW-1185">Reference proteome</keyword>
<keyword evidence="2 5" id="KW-0533">Nickel</keyword>
<protein>
    <recommendedName>
        <fullName evidence="5">Hydrogenase maturation factor HypA</fullName>
    </recommendedName>
</protein>
<accession>A0A238WRK1</accession>
<sequence length="112" mass="11415">MHELVVTESVIAAISTQLPDSRVVVVHLEIGRLSGVMPDAVRFCFELAGEGTCVEGARLDITEPEGVGDCAGCGASFPARDPLALCPCGSADVTISGGADLTITAVEVADDV</sequence>
<dbReference type="HAMAP" id="MF_00213">
    <property type="entry name" value="HypA_HybF"/>
    <property type="match status" value="1"/>
</dbReference>
<dbReference type="OrthoDB" id="288014at2"/>
<evidence type="ECO:0000256" key="4">
    <source>
        <dbReference type="ARBA" id="ARBA00022833"/>
    </source>
</evidence>
<dbReference type="InterPro" id="IPR000688">
    <property type="entry name" value="HypA/HybF"/>
</dbReference>
<evidence type="ECO:0000313" key="6">
    <source>
        <dbReference type="EMBL" id="SNR49097.1"/>
    </source>
</evidence>
<dbReference type="GO" id="GO:0008270">
    <property type="term" value="F:zinc ion binding"/>
    <property type="evidence" value="ECO:0007669"/>
    <property type="project" value="UniProtKB-UniRule"/>
</dbReference>
<keyword evidence="3 5" id="KW-0479">Metal-binding</keyword>
<evidence type="ECO:0000256" key="3">
    <source>
        <dbReference type="ARBA" id="ARBA00022723"/>
    </source>
</evidence>
<dbReference type="PANTHER" id="PTHR34535:SF3">
    <property type="entry name" value="HYDROGENASE MATURATION FACTOR HYPA"/>
    <property type="match status" value="1"/>
</dbReference>
<name>A0A238WRK1_9ACTN</name>
<dbReference type="EMBL" id="FZNP01000003">
    <property type="protein sequence ID" value="SNR49097.1"/>
    <property type="molecule type" value="Genomic_DNA"/>
</dbReference>
<feature type="binding site" evidence="5">
    <location>
        <position position="88"/>
    </location>
    <ligand>
        <name>Zn(2+)</name>
        <dbReference type="ChEBI" id="CHEBI:29105"/>
    </ligand>
</feature>
<feature type="binding site" evidence="5">
    <location>
        <position position="86"/>
    </location>
    <ligand>
        <name>Zn(2+)</name>
        <dbReference type="ChEBI" id="CHEBI:29105"/>
    </ligand>
</feature>
<evidence type="ECO:0000313" key="7">
    <source>
        <dbReference type="Proteomes" id="UP000198420"/>
    </source>
</evidence>
<evidence type="ECO:0000256" key="2">
    <source>
        <dbReference type="ARBA" id="ARBA00022596"/>
    </source>
</evidence>
<dbReference type="Proteomes" id="UP000198420">
    <property type="component" value="Unassembled WGS sequence"/>
</dbReference>
<dbReference type="Pfam" id="PF01155">
    <property type="entry name" value="HypA"/>
    <property type="match status" value="1"/>
</dbReference>
<proteinExistence type="inferred from homology"/>
<evidence type="ECO:0000256" key="1">
    <source>
        <dbReference type="ARBA" id="ARBA00010748"/>
    </source>
</evidence>
<dbReference type="PIRSF" id="PIRSF004761">
    <property type="entry name" value="Hydrgn_mat_HypA"/>
    <property type="match status" value="1"/>
</dbReference>
<dbReference type="GO" id="GO:0051604">
    <property type="term" value="P:protein maturation"/>
    <property type="evidence" value="ECO:0007669"/>
    <property type="project" value="InterPro"/>
</dbReference>
<feature type="binding site" evidence="5">
    <location>
        <position position="2"/>
    </location>
    <ligand>
        <name>Ni(2+)</name>
        <dbReference type="ChEBI" id="CHEBI:49786"/>
    </ligand>
</feature>
<dbReference type="GO" id="GO:0016151">
    <property type="term" value="F:nickel cation binding"/>
    <property type="evidence" value="ECO:0007669"/>
    <property type="project" value="UniProtKB-UniRule"/>
</dbReference>
<reference evidence="7" key="1">
    <citation type="submission" date="2017-06" db="EMBL/GenBank/DDBJ databases">
        <authorList>
            <person name="Varghese N."/>
            <person name="Submissions S."/>
        </authorList>
    </citation>
    <scope>NUCLEOTIDE SEQUENCE [LARGE SCALE GENOMIC DNA]</scope>
    <source>
        <strain evidence="7">DSM 44485</strain>
    </source>
</reference>
<feature type="binding site" evidence="5">
    <location>
        <position position="70"/>
    </location>
    <ligand>
        <name>Zn(2+)</name>
        <dbReference type="ChEBI" id="CHEBI:29105"/>
    </ligand>
</feature>
<dbReference type="InterPro" id="IPR020538">
    <property type="entry name" value="Hydgase_Ni_incorp_HypA/HybF_CS"/>
</dbReference>
<dbReference type="AlphaFoldDB" id="A0A238WRK1"/>
<dbReference type="Gene3D" id="3.30.2320.80">
    <property type="match status" value="1"/>
</dbReference>
<evidence type="ECO:0000256" key="5">
    <source>
        <dbReference type="HAMAP-Rule" id="MF_00213"/>
    </source>
</evidence>
<feature type="binding site" evidence="5">
    <location>
        <position position="73"/>
    </location>
    <ligand>
        <name>Zn(2+)</name>
        <dbReference type="ChEBI" id="CHEBI:29105"/>
    </ligand>
</feature>
<dbReference type="PANTHER" id="PTHR34535">
    <property type="entry name" value="HYDROGENASE MATURATION FACTOR HYPA"/>
    <property type="match status" value="1"/>
</dbReference>
<keyword evidence="4 5" id="KW-0862">Zinc</keyword>